<organism evidence="6 7">
    <name type="scientific">Aspergillus ibericus CBS 121593</name>
    <dbReference type="NCBI Taxonomy" id="1448316"/>
    <lineage>
        <taxon>Eukaryota</taxon>
        <taxon>Fungi</taxon>
        <taxon>Dikarya</taxon>
        <taxon>Ascomycota</taxon>
        <taxon>Pezizomycotina</taxon>
        <taxon>Eurotiomycetes</taxon>
        <taxon>Eurotiomycetidae</taxon>
        <taxon>Eurotiales</taxon>
        <taxon>Aspergillaceae</taxon>
        <taxon>Aspergillus</taxon>
        <taxon>Aspergillus subgen. Circumdati</taxon>
    </lineage>
</organism>
<dbReference type="FunFam" id="1.25.40.190:FF:000005">
    <property type="entry name" value="Actin-related protein 2/3 complex subunit 5"/>
    <property type="match status" value="1"/>
</dbReference>
<dbReference type="EMBL" id="KZ824434">
    <property type="protein sequence ID" value="RAL01607.1"/>
    <property type="molecule type" value="Genomic_DNA"/>
</dbReference>
<dbReference type="OrthoDB" id="429520at2759"/>
<dbReference type="AlphaFoldDB" id="A0A395H197"/>
<dbReference type="RefSeq" id="XP_025575934.1">
    <property type="nucleotide sequence ID" value="XM_025719290.1"/>
</dbReference>
<proteinExistence type="inferred from homology"/>
<name>A0A395H197_9EURO</name>
<dbReference type="Pfam" id="PF04699">
    <property type="entry name" value="P16-Arc"/>
    <property type="match status" value="1"/>
</dbReference>
<protein>
    <recommendedName>
        <fullName evidence="5">Actin-related protein 2/3 complex subunit 5</fullName>
    </recommendedName>
</protein>
<dbReference type="STRING" id="1448316.A0A395H197"/>
<sequence>MAQLNYRTINTDILDPESSINFPMDTLLPSTLPAPTTSSDAASTATQVRQLLRGGDAEGALRYVLDTAPLGGDDRAKEVHLATVIDVLQGIRQGEMSRVLEGVCVGEGGSDRADCLMKYLYKGMAAPGSSGSSKSVSPQSTGFSQIQARNLGEGGGGQQMSVLLNWHEKLVEVAGTGSIVRVMTDRRTV</sequence>
<evidence type="ECO:0000256" key="3">
    <source>
        <dbReference type="ARBA" id="ARBA00022490"/>
    </source>
</evidence>
<evidence type="ECO:0000256" key="2">
    <source>
        <dbReference type="ARBA" id="ARBA00006084"/>
    </source>
</evidence>
<dbReference type="VEuPathDB" id="FungiDB:BO80DRAFT_424444"/>
<dbReference type="Gene3D" id="1.25.40.190">
    <property type="entry name" value="Actin-related protein 2/3 complex subunit 5"/>
    <property type="match status" value="1"/>
</dbReference>
<dbReference type="GO" id="GO:0030833">
    <property type="term" value="P:regulation of actin filament polymerization"/>
    <property type="evidence" value="ECO:0007669"/>
    <property type="project" value="InterPro"/>
</dbReference>
<dbReference type="InterPro" id="IPR036743">
    <property type="entry name" value="ARPC5_sf"/>
</dbReference>
<evidence type="ECO:0000313" key="6">
    <source>
        <dbReference type="EMBL" id="RAL01607.1"/>
    </source>
</evidence>
<keyword evidence="7" id="KW-1185">Reference proteome</keyword>
<comment type="subcellular location">
    <subcellularLocation>
        <location evidence="1">Cytoplasm</location>
        <location evidence="1">Cytoskeleton</location>
    </subcellularLocation>
</comment>
<accession>A0A395H197</accession>
<comment type="similarity">
    <text evidence="2 5">Belongs to the ARPC5 family.</text>
</comment>
<dbReference type="PANTHER" id="PTHR12644">
    <property type="entry name" value="ARP2/3 COMPLEX 16 KD SUBUNIT P16-ARC"/>
    <property type="match status" value="1"/>
</dbReference>
<gene>
    <name evidence="6" type="ORF">BO80DRAFT_424444</name>
</gene>
<reference evidence="6 7" key="1">
    <citation type="submission" date="2018-02" db="EMBL/GenBank/DDBJ databases">
        <title>The genomes of Aspergillus section Nigri reveals drivers in fungal speciation.</title>
        <authorList>
            <consortium name="DOE Joint Genome Institute"/>
            <person name="Vesth T.C."/>
            <person name="Nybo J."/>
            <person name="Theobald S."/>
            <person name="Brandl J."/>
            <person name="Frisvad J.C."/>
            <person name="Nielsen K.F."/>
            <person name="Lyhne E.K."/>
            <person name="Kogle M.E."/>
            <person name="Kuo A."/>
            <person name="Riley R."/>
            <person name="Clum A."/>
            <person name="Nolan M."/>
            <person name="Lipzen A."/>
            <person name="Salamov A."/>
            <person name="Henrissat B."/>
            <person name="Wiebenga A."/>
            <person name="De vries R.P."/>
            <person name="Grigoriev I.V."/>
            <person name="Mortensen U.H."/>
            <person name="Andersen M.R."/>
            <person name="Baker S.E."/>
        </authorList>
    </citation>
    <scope>NUCLEOTIDE SEQUENCE [LARGE SCALE GENOMIC DNA]</scope>
    <source>
        <strain evidence="6 7">CBS 121593</strain>
    </source>
</reference>
<dbReference type="PIRSF" id="PIRSF039096">
    <property type="entry name" value="p16-ARC"/>
    <property type="match status" value="1"/>
</dbReference>
<evidence type="ECO:0000256" key="1">
    <source>
        <dbReference type="ARBA" id="ARBA00004245"/>
    </source>
</evidence>
<evidence type="ECO:0000256" key="5">
    <source>
        <dbReference type="RuleBase" id="RU004301"/>
    </source>
</evidence>
<dbReference type="InterPro" id="IPR006789">
    <property type="entry name" value="ARPC5"/>
</dbReference>
<dbReference type="GO" id="GO:0034314">
    <property type="term" value="P:Arp2/3 complex-mediated actin nucleation"/>
    <property type="evidence" value="ECO:0007669"/>
    <property type="project" value="InterPro"/>
</dbReference>
<evidence type="ECO:0000313" key="7">
    <source>
        <dbReference type="Proteomes" id="UP000249402"/>
    </source>
</evidence>
<dbReference type="GeneID" id="37224155"/>
<evidence type="ECO:0000256" key="4">
    <source>
        <dbReference type="ARBA" id="ARBA00023212"/>
    </source>
</evidence>
<dbReference type="Proteomes" id="UP000249402">
    <property type="component" value="Unassembled WGS sequence"/>
</dbReference>
<dbReference type="SUPFAM" id="SSF69103">
    <property type="entry name" value="Arp2/3 complex 16 kDa subunit ARPC5"/>
    <property type="match status" value="1"/>
</dbReference>
<dbReference type="GO" id="GO:0005885">
    <property type="term" value="C:Arp2/3 protein complex"/>
    <property type="evidence" value="ECO:0007669"/>
    <property type="project" value="InterPro"/>
</dbReference>
<keyword evidence="4 5" id="KW-0206">Cytoskeleton</keyword>
<comment type="function">
    <text evidence="5">Functions as component of the Arp2/3 complex which is involved in regulation of actin polymerization and together with an activating nucleation-promoting factor (NPF) mediates the formation of branched actin networks. Arp2/3 complex plays a critical role in the control of cell morphogenesis via the modulation of cell polarity development.</text>
</comment>
<keyword evidence="3" id="KW-0963">Cytoplasm</keyword>